<gene>
    <name evidence="2" type="ORF">Amal_03912</name>
</gene>
<evidence type="ECO:0000256" key="1">
    <source>
        <dbReference type="SAM" id="MobiDB-lite"/>
    </source>
</evidence>
<feature type="region of interest" description="Disordered" evidence="1">
    <location>
        <begin position="19"/>
        <end position="43"/>
    </location>
</feature>
<comment type="caution">
    <text evidence="2">The sequence shown here is derived from an EMBL/GenBank/DDBJ whole genome shotgun (WGS) entry which is preliminary data.</text>
</comment>
<dbReference type="AntiFam" id="ANF00116">
    <property type="entry name" value="Shadow ORF (opposite cobK)"/>
</dbReference>
<dbReference type="Proteomes" id="UP000077349">
    <property type="component" value="Unassembled WGS sequence"/>
</dbReference>
<dbReference type="EMBL" id="LVHD01000213">
    <property type="protein sequence ID" value="OAG74926.1"/>
    <property type="molecule type" value="Genomic_DNA"/>
</dbReference>
<reference evidence="2 3" key="1">
    <citation type="submission" date="2016-03" db="EMBL/GenBank/DDBJ databases">
        <title>Draft genome sequence of Acetobacter malorum CECT 7742, a strain isolated from strawberry vinegar.</title>
        <authorList>
            <person name="Sainz F."/>
            <person name="Mas A."/>
            <person name="Torija M.J."/>
        </authorList>
    </citation>
    <scope>NUCLEOTIDE SEQUENCE [LARGE SCALE GENOMIC DNA]</scope>
    <source>
        <strain evidence="2 3">CECT 7742</strain>
    </source>
</reference>
<evidence type="ECO:0000313" key="2">
    <source>
        <dbReference type="EMBL" id="OAG74926.1"/>
    </source>
</evidence>
<organism evidence="2 3">
    <name type="scientific">Acetobacter malorum</name>
    <dbReference type="NCBI Taxonomy" id="178901"/>
    <lineage>
        <taxon>Bacteria</taxon>
        <taxon>Pseudomonadati</taxon>
        <taxon>Pseudomonadota</taxon>
        <taxon>Alphaproteobacteria</taxon>
        <taxon>Acetobacterales</taxon>
        <taxon>Acetobacteraceae</taxon>
        <taxon>Acetobacter</taxon>
    </lineage>
</organism>
<proteinExistence type="predicted"/>
<accession>A0A177G531</accession>
<sequence length="205" mass="22487">MLRGSAEWRDLLTSGCQKNPQRALAKTRRVSQKAGSGGQVGHAVPMVLRRRQPRRAFQPQQRERQFRARCGRMLAHSGCKGMGGVNHSLNSTLFQPVFQPFHTAKPANPDGDIGKIRIFSHASQREGGGKSRVVFQQPAQAGGFRRATQNQYRHGGRGGRKGHGVLYPEELYASFHNDLGGGSASRVFGKVQNVMRTGAEPGEVM</sequence>
<evidence type="ECO:0000313" key="3">
    <source>
        <dbReference type="Proteomes" id="UP000077349"/>
    </source>
</evidence>
<name>A0A177G531_9PROT</name>
<protein>
    <submittedName>
        <fullName evidence="2">Uncharacterized protein</fullName>
    </submittedName>
</protein>
<dbReference type="AlphaFoldDB" id="A0A177G531"/>
<feature type="region of interest" description="Disordered" evidence="1">
    <location>
        <begin position="140"/>
        <end position="161"/>
    </location>
</feature>